<dbReference type="FunFam" id="3.30.200.20:FF:000661">
    <property type="entry name" value="Serine-threonine protein kinase plant-type"/>
    <property type="match status" value="1"/>
</dbReference>
<evidence type="ECO:0000256" key="23">
    <source>
        <dbReference type="SAM" id="Phobius"/>
    </source>
</evidence>
<dbReference type="Gene3D" id="1.10.510.10">
    <property type="entry name" value="Transferase(Phosphotransferase) domain 1"/>
    <property type="match status" value="1"/>
</dbReference>
<keyword evidence="6" id="KW-0723">Serine/threonine-protein kinase</keyword>
<dbReference type="SUPFAM" id="SSF52047">
    <property type="entry name" value="RNI-like"/>
    <property type="match status" value="1"/>
</dbReference>
<dbReference type="InterPro" id="IPR011009">
    <property type="entry name" value="Kinase-like_dom_sf"/>
</dbReference>
<dbReference type="FunFam" id="1.10.510.10:FF:000358">
    <property type="entry name" value="Putative leucine-rich repeat receptor-like serine/threonine-protein kinase"/>
    <property type="match status" value="1"/>
</dbReference>
<dbReference type="InterPro" id="IPR013210">
    <property type="entry name" value="LRR_N_plant-typ"/>
</dbReference>
<dbReference type="PANTHER" id="PTHR27008:SF585">
    <property type="entry name" value="PROTEIN KINASE DOMAIN-CONTAINING PROTEIN"/>
    <property type="match status" value="1"/>
</dbReference>
<evidence type="ECO:0000256" key="7">
    <source>
        <dbReference type="ARBA" id="ARBA00022553"/>
    </source>
</evidence>
<dbReference type="EC" id="2.7.11.1" evidence="4"/>
<dbReference type="SMART" id="SM00369">
    <property type="entry name" value="LRR_TYP"/>
    <property type="match status" value="9"/>
</dbReference>
<evidence type="ECO:0000256" key="10">
    <source>
        <dbReference type="ARBA" id="ARBA00022692"/>
    </source>
</evidence>
<evidence type="ECO:0000256" key="4">
    <source>
        <dbReference type="ARBA" id="ARBA00012513"/>
    </source>
</evidence>
<dbReference type="FunFam" id="3.80.10.10:FF:000101">
    <property type="entry name" value="LRR receptor-like serine/threonine-protein kinase ERECTA"/>
    <property type="match status" value="1"/>
</dbReference>
<dbReference type="SMART" id="SM00220">
    <property type="entry name" value="S_TKc"/>
    <property type="match status" value="1"/>
</dbReference>
<reference evidence="26" key="1">
    <citation type="submission" date="2025-08" db="UniProtKB">
        <authorList>
            <consortium name="RefSeq"/>
        </authorList>
    </citation>
    <scope>IDENTIFICATION</scope>
</reference>
<accession>A0A6P5RGR1</accession>
<dbReference type="SUPFAM" id="SSF56112">
    <property type="entry name" value="Protein kinase-like (PK-like)"/>
    <property type="match status" value="1"/>
</dbReference>
<dbReference type="Pfam" id="PF00560">
    <property type="entry name" value="LRR_1"/>
    <property type="match status" value="7"/>
</dbReference>
<evidence type="ECO:0000256" key="1">
    <source>
        <dbReference type="ARBA" id="ARBA00004162"/>
    </source>
</evidence>
<dbReference type="Gene3D" id="3.80.10.10">
    <property type="entry name" value="Ribonuclease Inhibitor"/>
    <property type="match status" value="2"/>
</dbReference>
<dbReference type="FunFam" id="3.80.10.10:FF:000095">
    <property type="entry name" value="LRR receptor-like serine/threonine-protein kinase GSO1"/>
    <property type="match status" value="1"/>
</dbReference>
<dbReference type="RefSeq" id="XP_021802022.1">
    <property type="nucleotide sequence ID" value="XM_021946330.1"/>
</dbReference>
<keyword evidence="12" id="KW-0677">Repeat</keyword>
<keyword evidence="17 23" id="KW-0472">Membrane</keyword>
<keyword evidence="25" id="KW-1185">Reference proteome</keyword>
<comment type="catalytic activity">
    <reaction evidence="20">
        <text>L-threonyl-[protein] + ATP = O-phospho-L-threonyl-[protein] + ADP + H(+)</text>
        <dbReference type="Rhea" id="RHEA:46608"/>
        <dbReference type="Rhea" id="RHEA-COMP:11060"/>
        <dbReference type="Rhea" id="RHEA-COMP:11605"/>
        <dbReference type="ChEBI" id="CHEBI:15378"/>
        <dbReference type="ChEBI" id="CHEBI:30013"/>
        <dbReference type="ChEBI" id="CHEBI:30616"/>
        <dbReference type="ChEBI" id="CHEBI:61977"/>
        <dbReference type="ChEBI" id="CHEBI:456216"/>
        <dbReference type="EC" id="2.7.11.1"/>
    </reaction>
</comment>
<gene>
    <name evidence="26" type="primary">LOC110746114</name>
</gene>
<evidence type="ECO:0000256" key="13">
    <source>
        <dbReference type="ARBA" id="ARBA00022741"/>
    </source>
</evidence>
<feature type="binding site" evidence="22">
    <location>
        <position position="640"/>
    </location>
    <ligand>
        <name>ATP</name>
        <dbReference type="ChEBI" id="CHEBI:30616"/>
    </ligand>
</feature>
<comment type="catalytic activity">
    <reaction evidence="21">
        <text>L-seryl-[protein] + ATP = O-phospho-L-seryl-[protein] + ADP + H(+)</text>
        <dbReference type="Rhea" id="RHEA:17989"/>
        <dbReference type="Rhea" id="RHEA-COMP:9863"/>
        <dbReference type="Rhea" id="RHEA-COMP:11604"/>
        <dbReference type="ChEBI" id="CHEBI:15378"/>
        <dbReference type="ChEBI" id="CHEBI:29999"/>
        <dbReference type="ChEBI" id="CHEBI:30616"/>
        <dbReference type="ChEBI" id="CHEBI:83421"/>
        <dbReference type="ChEBI" id="CHEBI:456216"/>
        <dbReference type="EC" id="2.7.11.1"/>
    </reaction>
</comment>
<dbReference type="GO" id="GO:0005886">
    <property type="term" value="C:plasma membrane"/>
    <property type="evidence" value="ECO:0007669"/>
    <property type="project" value="UniProtKB-SubCell"/>
</dbReference>
<evidence type="ECO:0000256" key="17">
    <source>
        <dbReference type="ARBA" id="ARBA00023136"/>
    </source>
</evidence>
<organism evidence="25 26">
    <name type="scientific">Prunus avium</name>
    <name type="common">Cherry</name>
    <name type="synonym">Cerasus avium</name>
    <dbReference type="NCBI Taxonomy" id="42229"/>
    <lineage>
        <taxon>Eukaryota</taxon>
        <taxon>Viridiplantae</taxon>
        <taxon>Streptophyta</taxon>
        <taxon>Embryophyta</taxon>
        <taxon>Tracheophyta</taxon>
        <taxon>Spermatophyta</taxon>
        <taxon>Magnoliopsida</taxon>
        <taxon>eudicotyledons</taxon>
        <taxon>Gunneridae</taxon>
        <taxon>Pentapetalae</taxon>
        <taxon>rosids</taxon>
        <taxon>fabids</taxon>
        <taxon>Rosales</taxon>
        <taxon>Rosaceae</taxon>
        <taxon>Amygdaloideae</taxon>
        <taxon>Amygdaleae</taxon>
        <taxon>Prunus</taxon>
    </lineage>
</organism>
<evidence type="ECO:0000256" key="12">
    <source>
        <dbReference type="ARBA" id="ARBA00022737"/>
    </source>
</evidence>
<dbReference type="InterPro" id="IPR032675">
    <property type="entry name" value="LRR_dom_sf"/>
</dbReference>
<keyword evidence="11" id="KW-0732">Signal</keyword>
<evidence type="ECO:0000256" key="11">
    <source>
        <dbReference type="ARBA" id="ARBA00022729"/>
    </source>
</evidence>
<dbReference type="InterPro" id="IPR017441">
    <property type="entry name" value="Protein_kinase_ATP_BS"/>
</dbReference>
<dbReference type="InterPro" id="IPR001611">
    <property type="entry name" value="Leu-rich_rpt"/>
</dbReference>
<dbReference type="GeneID" id="110746114"/>
<comment type="subcellular location">
    <subcellularLocation>
        <location evidence="1">Cell membrane</location>
        <topology evidence="1">Single-pass membrane protein</topology>
    </subcellularLocation>
    <subcellularLocation>
        <location evidence="2">Membrane</location>
        <topology evidence="2">Single-pass type I membrane protein</topology>
    </subcellularLocation>
</comment>
<comment type="similarity">
    <text evidence="3">Belongs to the protein kinase superfamily. Ser/Thr protein kinase family.</text>
</comment>
<keyword evidence="8" id="KW-0433">Leucine-rich repeat</keyword>
<keyword evidence="13 22" id="KW-0547">Nucleotide-binding</keyword>
<feature type="domain" description="Protein kinase" evidence="24">
    <location>
        <begin position="612"/>
        <end position="897"/>
    </location>
</feature>
<dbReference type="PANTHER" id="PTHR27008">
    <property type="entry name" value="OS04G0122200 PROTEIN"/>
    <property type="match status" value="1"/>
</dbReference>
<evidence type="ECO:0000256" key="21">
    <source>
        <dbReference type="ARBA" id="ARBA00048679"/>
    </source>
</evidence>
<dbReference type="PROSITE" id="PS00107">
    <property type="entry name" value="PROTEIN_KINASE_ATP"/>
    <property type="match status" value="1"/>
</dbReference>
<keyword evidence="19" id="KW-0325">Glycoprotein</keyword>
<evidence type="ECO:0000256" key="5">
    <source>
        <dbReference type="ARBA" id="ARBA00022475"/>
    </source>
</evidence>
<dbReference type="Gene3D" id="3.30.200.20">
    <property type="entry name" value="Phosphorylase Kinase, domain 1"/>
    <property type="match status" value="1"/>
</dbReference>
<dbReference type="SUPFAM" id="SSF52058">
    <property type="entry name" value="L domain-like"/>
    <property type="match status" value="1"/>
</dbReference>
<evidence type="ECO:0000256" key="20">
    <source>
        <dbReference type="ARBA" id="ARBA00047899"/>
    </source>
</evidence>
<keyword evidence="14" id="KW-0418">Kinase</keyword>
<proteinExistence type="inferred from homology"/>
<dbReference type="Pfam" id="PF08263">
    <property type="entry name" value="LRRNT_2"/>
    <property type="match status" value="1"/>
</dbReference>
<feature type="transmembrane region" description="Helical" evidence="23">
    <location>
        <begin position="557"/>
        <end position="578"/>
    </location>
</feature>
<dbReference type="PROSITE" id="PS00108">
    <property type="entry name" value="PROTEIN_KINASE_ST"/>
    <property type="match status" value="1"/>
</dbReference>
<evidence type="ECO:0000256" key="15">
    <source>
        <dbReference type="ARBA" id="ARBA00022840"/>
    </source>
</evidence>
<name>A0A6P5RGR1_PRUAV</name>
<dbReference type="Proteomes" id="UP000515124">
    <property type="component" value="Unplaced"/>
</dbReference>
<dbReference type="GO" id="GO:0005524">
    <property type="term" value="F:ATP binding"/>
    <property type="evidence" value="ECO:0007669"/>
    <property type="project" value="UniProtKB-UniRule"/>
</dbReference>
<protein>
    <recommendedName>
        <fullName evidence="4">non-specific serine/threonine protein kinase</fullName>
        <ecNumber evidence="4">2.7.11.1</ecNumber>
    </recommendedName>
</protein>
<evidence type="ECO:0000313" key="26">
    <source>
        <dbReference type="RefSeq" id="XP_021802022.1"/>
    </source>
</evidence>
<evidence type="ECO:0000256" key="19">
    <source>
        <dbReference type="ARBA" id="ARBA00023180"/>
    </source>
</evidence>
<keyword evidence="7" id="KW-0597">Phosphoprotein</keyword>
<keyword evidence="10 23" id="KW-0812">Transmembrane</keyword>
<evidence type="ECO:0000256" key="8">
    <source>
        <dbReference type="ARBA" id="ARBA00022614"/>
    </source>
</evidence>
<dbReference type="InterPro" id="IPR001245">
    <property type="entry name" value="Ser-Thr/Tyr_kinase_cat_dom"/>
</dbReference>
<dbReference type="InterPro" id="IPR003591">
    <property type="entry name" value="Leu-rich_rpt_typical-subtyp"/>
</dbReference>
<keyword evidence="15 22" id="KW-0067">ATP-binding</keyword>
<dbReference type="PROSITE" id="PS50011">
    <property type="entry name" value="PROTEIN_KINASE_DOM"/>
    <property type="match status" value="1"/>
</dbReference>
<evidence type="ECO:0000256" key="18">
    <source>
        <dbReference type="ARBA" id="ARBA00023170"/>
    </source>
</evidence>
<keyword evidence="5" id="KW-1003">Cell membrane</keyword>
<dbReference type="CDD" id="cd14066">
    <property type="entry name" value="STKc_IRAK"/>
    <property type="match status" value="1"/>
</dbReference>
<evidence type="ECO:0000256" key="16">
    <source>
        <dbReference type="ARBA" id="ARBA00022989"/>
    </source>
</evidence>
<evidence type="ECO:0000256" key="6">
    <source>
        <dbReference type="ARBA" id="ARBA00022527"/>
    </source>
</evidence>
<sequence>MAELTIGTDATQTNITTDQAALLALRSHITSDPHNILVNWSTTTSVCNWVGVTCGARHLRVASLNLSYMGFIGTIPPHLGNLSFLVALSFKNNSFHGSIPATIFNLSTLQVIDLSINQLSGGIPRQLGNLTMLKEIYLDSNNFKGSIPSSIFNMSKITVLTLGMNQLSGSLPANIGLGLPNIQRLYTQANDLSGVIPNFSNASMLTHLQLHLNSFTGFIPSTLCALTNLECLNLYMNNLTIETSTLSCLANHGNLKRLLLAANPLNARLDDSFRNCSISSLQHIDLRGCSMKGNIPIDIGNSSSLIDLNLGYNQLTGSIPTSVERLRNLQGLYLNDNKLEGYIPYELCQLDNLGYLYLGGNQLTGSIPSCLGSLAGSLRTLSLESNLLSSTIPSTLWRLAYILHVNLSSNSLIGPLSQDIGNLKVVLEVDLSNNHLSGVIPSTIGGLLDLNILSLANNNLEGPIPSKFNHLLSLELLDLSRNSLSGVIPSSLEALLHMKYLDLSFNRLQGQIPTGGPFQNFPAQSFVSNRALCGAPRLHVPPCKNGTLEPNWRKAKYIIPGIISVILLVASVSIFVLCRKRNVEVAREANSLPQLLWRRISHLDLLRATNGLNKNNLLGSGGFGSVYKGTLSDGTNVAVKVFSLQLEGAFKSFDRECEILSNIRHRNLIKIISCCSELDFKALVLNYMPNGSLEKWLYSENHSLNMLQRMNIMIDVASALEYLHHGNSVPIVHCDMKPSNILLDDVMVAHVADFGIAKLVSVGESTTQTMTLATIGYMAPEYGTEGIISTRGDVYSFGIVLMETFTRRKPTDEMFSGKMSLKQWIANSLLLPDAIIDEVVDANLLGKTKQEHDVETWRDCLSSIIRLALACSAESPAQRINMQESVATLNKIKNKLLKDNGGVQ</sequence>
<evidence type="ECO:0000256" key="9">
    <source>
        <dbReference type="ARBA" id="ARBA00022679"/>
    </source>
</evidence>
<dbReference type="InterPro" id="IPR051809">
    <property type="entry name" value="Plant_receptor-like_S/T_kinase"/>
</dbReference>
<evidence type="ECO:0000313" key="25">
    <source>
        <dbReference type="Proteomes" id="UP000515124"/>
    </source>
</evidence>
<dbReference type="InterPro" id="IPR008271">
    <property type="entry name" value="Ser/Thr_kinase_AS"/>
</dbReference>
<evidence type="ECO:0000259" key="24">
    <source>
        <dbReference type="PROSITE" id="PS50011"/>
    </source>
</evidence>
<dbReference type="InterPro" id="IPR000719">
    <property type="entry name" value="Prot_kinase_dom"/>
</dbReference>
<evidence type="ECO:0000256" key="14">
    <source>
        <dbReference type="ARBA" id="ARBA00022777"/>
    </source>
</evidence>
<keyword evidence="16 23" id="KW-1133">Transmembrane helix</keyword>
<dbReference type="KEGG" id="pavi:110746114"/>
<evidence type="ECO:0000256" key="3">
    <source>
        <dbReference type="ARBA" id="ARBA00008684"/>
    </source>
</evidence>
<evidence type="ECO:0000256" key="2">
    <source>
        <dbReference type="ARBA" id="ARBA00004479"/>
    </source>
</evidence>
<dbReference type="Pfam" id="PF07714">
    <property type="entry name" value="PK_Tyr_Ser-Thr"/>
    <property type="match status" value="1"/>
</dbReference>
<dbReference type="AlphaFoldDB" id="A0A6P5RGR1"/>
<evidence type="ECO:0000256" key="22">
    <source>
        <dbReference type="PROSITE-ProRule" id="PRU10141"/>
    </source>
</evidence>
<dbReference type="Pfam" id="PF13855">
    <property type="entry name" value="LRR_8"/>
    <property type="match status" value="1"/>
</dbReference>
<keyword evidence="18" id="KW-0675">Receptor</keyword>
<keyword evidence="9" id="KW-0808">Transferase</keyword>
<dbReference type="GO" id="GO:0004674">
    <property type="term" value="F:protein serine/threonine kinase activity"/>
    <property type="evidence" value="ECO:0007669"/>
    <property type="project" value="UniProtKB-KW"/>
</dbReference>